<gene>
    <name evidence="1" type="ORF">Acr_26g0009540</name>
</gene>
<keyword evidence="2" id="KW-1185">Reference proteome</keyword>
<evidence type="ECO:0000313" key="1">
    <source>
        <dbReference type="EMBL" id="GFZ17684.1"/>
    </source>
</evidence>
<proteinExistence type="predicted"/>
<name>A0A7J0H4K2_9ERIC</name>
<dbReference type="EMBL" id="BJWL01000026">
    <property type="protein sequence ID" value="GFZ17684.1"/>
    <property type="molecule type" value="Genomic_DNA"/>
</dbReference>
<sequence>MWAMEYNPNTFSRYEVSRSRSDVGTDKDVASGIDNKQLKQYGKFERKNMKIGQVDQKSALAVFLVASVLEMKNKRLLSEAKGPEDVVKIVGDITASLDAKKALNDALKIQKKYLRKASSPPDLPFMHGYNLNF</sequence>
<evidence type="ECO:0000313" key="2">
    <source>
        <dbReference type="Proteomes" id="UP000585474"/>
    </source>
</evidence>
<accession>A0A7J0H4K2</accession>
<organism evidence="1 2">
    <name type="scientific">Actinidia rufa</name>
    <dbReference type="NCBI Taxonomy" id="165716"/>
    <lineage>
        <taxon>Eukaryota</taxon>
        <taxon>Viridiplantae</taxon>
        <taxon>Streptophyta</taxon>
        <taxon>Embryophyta</taxon>
        <taxon>Tracheophyta</taxon>
        <taxon>Spermatophyta</taxon>
        <taxon>Magnoliopsida</taxon>
        <taxon>eudicotyledons</taxon>
        <taxon>Gunneridae</taxon>
        <taxon>Pentapetalae</taxon>
        <taxon>asterids</taxon>
        <taxon>Ericales</taxon>
        <taxon>Actinidiaceae</taxon>
        <taxon>Actinidia</taxon>
    </lineage>
</organism>
<dbReference type="Proteomes" id="UP000585474">
    <property type="component" value="Unassembled WGS sequence"/>
</dbReference>
<dbReference type="OrthoDB" id="10264062at2759"/>
<comment type="caution">
    <text evidence="1">The sequence shown here is derived from an EMBL/GenBank/DDBJ whole genome shotgun (WGS) entry which is preliminary data.</text>
</comment>
<protein>
    <submittedName>
        <fullName evidence="1">Ypt/Rab-GAP domain of gyp1p superfamily protein</fullName>
    </submittedName>
</protein>
<reference evidence="1 2" key="1">
    <citation type="submission" date="2019-07" db="EMBL/GenBank/DDBJ databases">
        <title>De Novo Assembly of kiwifruit Actinidia rufa.</title>
        <authorList>
            <person name="Sugita-Konishi S."/>
            <person name="Sato K."/>
            <person name="Mori E."/>
            <person name="Abe Y."/>
            <person name="Kisaki G."/>
            <person name="Hamano K."/>
            <person name="Suezawa K."/>
            <person name="Otani M."/>
            <person name="Fukuda T."/>
            <person name="Manabe T."/>
            <person name="Gomi K."/>
            <person name="Tabuchi M."/>
            <person name="Akimitsu K."/>
            <person name="Kataoka I."/>
        </authorList>
    </citation>
    <scope>NUCLEOTIDE SEQUENCE [LARGE SCALE GENOMIC DNA]</scope>
    <source>
        <strain evidence="2">cv. Fuchu</strain>
    </source>
</reference>
<dbReference type="AlphaFoldDB" id="A0A7J0H4K2"/>